<evidence type="ECO:0000313" key="2">
    <source>
        <dbReference type="Proteomes" id="UP000287527"/>
    </source>
</evidence>
<name>A0A3S3TZX0_9FLAO</name>
<dbReference type="InterPro" id="IPR046558">
    <property type="entry name" value="DUF6712"/>
</dbReference>
<sequence>MQKLITRNDIAKYRQVSKTPNDDKLNEMILDAQILDLQPLLGESLYNKVLANPTEHEELLTGGVYEIDGISYTNYGLKMVLAYFAYARHIMFSSITDTPYSIVEKLGDNSRPVDASAKKTIYGLNRDAAFQIWENVKKYLARTHHPDFTHCNKLTSRGLKFKKIV</sequence>
<dbReference type="RefSeq" id="WP_128390265.1">
    <property type="nucleotide sequence ID" value="NZ_SBII01000008.1"/>
</dbReference>
<dbReference type="OrthoDB" id="1353229at2"/>
<dbReference type="AlphaFoldDB" id="A0A3S3TZX0"/>
<protein>
    <submittedName>
        <fullName evidence="1">Uncharacterized protein</fullName>
    </submittedName>
</protein>
<dbReference type="EMBL" id="SBII01000008">
    <property type="protein sequence ID" value="RWW99716.1"/>
    <property type="molecule type" value="Genomic_DNA"/>
</dbReference>
<dbReference type="Proteomes" id="UP000287527">
    <property type="component" value="Unassembled WGS sequence"/>
</dbReference>
<gene>
    <name evidence="1" type="ORF">EPI11_12245</name>
</gene>
<dbReference type="Pfam" id="PF20459">
    <property type="entry name" value="DUF6712"/>
    <property type="match status" value="1"/>
</dbReference>
<accession>A0A3S3TZX0</accession>
<comment type="caution">
    <text evidence="1">The sequence shown here is derived from an EMBL/GenBank/DDBJ whole genome shotgun (WGS) entry which is preliminary data.</text>
</comment>
<proteinExistence type="predicted"/>
<organism evidence="1 2">
    <name type="scientific">Flavobacterium cerinum</name>
    <dbReference type="NCBI Taxonomy" id="2502784"/>
    <lineage>
        <taxon>Bacteria</taxon>
        <taxon>Pseudomonadati</taxon>
        <taxon>Bacteroidota</taxon>
        <taxon>Flavobacteriia</taxon>
        <taxon>Flavobacteriales</taxon>
        <taxon>Flavobacteriaceae</taxon>
        <taxon>Flavobacterium</taxon>
    </lineage>
</organism>
<keyword evidence="2" id="KW-1185">Reference proteome</keyword>
<evidence type="ECO:0000313" key="1">
    <source>
        <dbReference type="EMBL" id="RWW99716.1"/>
    </source>
</evidence>
<reference evidence="1 2" key="1">
    <citation type="submission" date="2019-01" db="EMBL/GenBank/DDBJ databases">
        <title>Flavobacterium sp. nov.,isolated from freshwater.</title>
        <authorList>
            <person name="Zhang R."/>
            <person name="Du Z.-J."/>
        </authorList>
    </citation>
    <scope>NUCLEOTIDE SEQUENCE [LARGE SCALE GENOMIC DNA]</scope>
    <source>
        <strain evidence="1 2">1E403</strain>
    </source>
</reference>